<proteinExistence type="predicted"/>
<dbReference type="CDD" id="cd00093">
    <property type="entry name" value="HTH_XRE"/>
    <property type="match status" value="1"/>
</dbReference>
<dbReference type="SUPFAM" id="SSF143880">
    <property type="entry name" value="NE0471 N-terminal domain-like"/>
    <property type="match status" value="1"/>
</dbReference>
<reference evidence="1" key="1">
    <citation type="submission" date="2022-11" db="EMBL/GenBank/DDBJ databases">
        <title>Methylomonas rapida sp. nov., Carotenoid-Producing Obligate Methanotrophs with High Growth Characteristics and Biotechnological Potential.</title>
        <authorList>
            <person name="Tikhonova E.N."/>
            <person name="Suleimanov R.Z."/>
            <person name="Miroshnikov K."/>
            <person name="Oshkin I.Y."/>
            <person name="Belova S.E."/>
            <person name="Danilova O.V."/>
            <person name="Ashikhmin A."/>
            <person name="Konopkin A."/>
            <person name="But S.Y."/>
            <person name="Khmelenina V.N."/>
            <person name="Kuznetsov N."/>
            <person name="Pimenov N.V."/>
            <person name="Dedysh S.N."/>
        </authorList>
    </citation>
    <scope>NUCLEOTIDE SEQUENCE</scope>
    <source>
        <strain evidence="1">MP1</strain>
    </source>
</reference>
<keyword evidence="2" id="KW-1185">Reference proteome</keyword>
<dbReference type="Pfam" id="PF10387">
    <property type="entry name" value="DUF2442"/>
    <property type="match status" value="1"/>
</dbReference>
<accession>A0ABY7GPW0</accession>
<protein>
    <submittedName>
        <fullName evidence="1">DUF2442 domain-containing protein</fullName>
    </submittedName>
</protein>
<dbReference type="Gene3D" id="1.10.260.40">
    <property type="entry name" value="lambda repressor-like DNA-binding domains"/>
    <property type="match status" value="1"/>
</dbReference>
<name>A0ABY7GPW0_9GAMM</name>
<sequence>MMKTPQQHRIDAAYPLQSQRLKITFADGWSADVDLSDFIAAHPALIPLQSPALFEKLAVGEWGFDVTWDNGGDCTIAATAIRRLAEEQTGGPAKQFNDWMLRNNLSLSAAAESLGMTRRMIAHYRTGSRHIPKTVLLACKGWEVEHNGIRSNP</sequence>
<dbReference type="InterPro" id="IPR010982">
    <property type="entry name" value="Lambda_DNA-bd_dom_sf"/>
</dbReference>
<dbReference type="EMBL" id="CP113517">
    <property type="protein sequence ID" value="WAR46533.1"/>
    <property type="molecule type" value="Genomic_DNA"/>
</dbReference>
<dbReference type="RefSeq" id="WP_255187441.1">
    <property type="nucleotide sequence ID" value="NZ_CP113517.1"/>
</dbReference>
<organism evidence="1 2">
    <name type="scientific">Methylomonas rapida</name>
    <dbReference type="NCBI Taxonomy" id="2963939"/>
    <lineage>
        <taxon>Bacteria</taxon>
        <taxon>Pseudomonadati</taxon>
        <taxon>Pseudomonadota</taxon>
        <taxon>Gammaproteobacteria</taxon>
        <taxon>Methylococcales</taxon>
        <taxon>Methylococcaceae</taxon>
        <taxon>Methylomonas</taxon>
    </lineage>
</organism>
<dbReference type="Proteomes" id="UP001162780">
    <property type="component" value="Chromosome"/>
</dbReference>
<dbReference type="InterPro" id="IPR001387">
    <property type="entry name" value="Cro/C1-type_HTH"/>
</dbReference>
<dbReference type="SUPFAM" id="SSF47413">
    <property type="entry name" value="lambda repressor-like DNA-binding domains"/>
    <property type="match status" value="1"/>
</dbReference>
<evidence type="ECO:0000313" key="2">
    <source>
        <dbReference type="Proteomes" id="UP001162780"/>
    </source>
</evidence>
<dbReference type="InterPro" id="IPR036782">
    <property type="entry name" value="NE0471-like_N"/>
</dbReference>
<dbReference type="InterPro" id="IPR018841">
    <property type="entry name" value="DUF2442"/>
</dbReference>
<evidence type="ECO:0000313" key="1">
    <source>
        <dbReference type="EMBL" id="WAR46533.1"/>
    </source>
</evidence>
<dbReference type="Gene3D" id="3.30.2020.10">
    <property type="entry name" value="NE0471-like N-terminal domain"/>
    <property type="match status" value="1"/>
</dbReference>
<gene>
    <name evidence="1" type="ORF">NM686_008455</name>
</gene>